<dbReference type="Pfam" id="PF08666">
    <property type="entry name" value="SAF"/>
    <property type="match status" value="1"/>
</dbReference>
<evidence type="ECO:0000313" key="3">
    <source>
        <dbReference type="Proteomes" id="UP000182725"/>
    </source>
</evidence>
<gene>
    <name evidence="2" type="ORF">SAMN04489740_3830</name>
</gene>
<organism evidence="2 3">
    <name type="scientific">Arthrobacter alpinus</name>
    <dbReference type="NCBI Taxonomy" id="656366"/>
    <lineage>
        <taxon>Bacteria</taxon>
        <taxon>Bacillati</taxon>
        <taxon>Actinomycetota</taxon>
        <taxon>Actinomycetes</taxon>
        <taxon>Micrococcales</taxon>
        <taxon>Micrococcaceae</taxon>
        <taxon>Arthrobacter</taxon>
    </lineage>
</organism>
<accession>A0A1H5NM59</accession>
<dbReference type="SMART" id="SM00858">
    <property type="entry name" value="SAF"/>
    <property type="match status" value="1"/>
</dbReference>
<dbReference type="AlphaFoldDB" id="A0A1H5NM59"/>
<dbReference type="InterPro" id="IPR013974">
    <property type="entry name" value="SAF"/>
</dbReference>
<dbReference type="Proteomes" id="UP000182725">
    <property type="component" value="Unassembled WGS sequence"/>
</dbReference>
<reference evidence="2 3" key="1">
    <citation type="submission" date="2016-10" db="EMBL/GenBank/DDBJ databases">
        <authorList>
            <person name="de Groot N.N."/>
        </authorList>
    </citation>
    <scope>NUCLEOTIDE SEQUENCE [LARGE SCALE GENOMIC DNA]</scope>
    <source>
        <strain evidence="2 3">DSM 22274</strain>
    </source>
</reference>
<evidence type="ECO:0000313" key="2">
    <source>
        <dbReference type="EMBL" id="SEF02540.1"/>
    </source>
</evidence>
<feature type="domain" description="SAF" evidence="1">
    <location>
        <begin position="22"/>
        <end position="100"/>
    </location>
</feature>
<protein>
    <submittedName>
        <fullName evidence="2">Flp pilus assembly protein CpaB</fullName>
    </submittedName>
</protein>
<proteinExistence type="predicted"/>
<name>A0A1H5NM59_9MICC</name>
<dbReference type="CDD" id="cd11614">
    <property type="entry name" value="SAF_CpaB_FlgA_like"/>
    <property type="match status" value="1"/>
</dbReference>
<dbReference type="InterPro" id="IPR031571">
    <property type="entry name" value="RcpC_dom"/>
</dbReference>
<dbReference type="Pfam" id="PF16976">
    <property type="entry name" value="RcpC"/>
    <property type="match status" value="1"/>
</dbReference>
<evidence type="ECO:0000259" key="1">
    <source>
        <dbReference type="SMART" id="SM00858"/>
    </source>
</evidence>
<sequence length="209" mass="21013">MFLCAAAALAVQQLTPASPITTGVMVASRDLPAGHVLSANDLKTAKVSPQMVPDGAIRSPAAGVLAAGAPPPVDSSTEWLGLQVSGPIRRGEVLTDASLLGTGLLAGAPAGSQAVPLRLSDPSTLTLLRQGQLVTVVLSSSQGMDGPVTNETLAEKVPVLWTPDQESTGGGLFPAQESDGVVVVAASATQAVKLAGAISRGKVFLILHN</sequence>
<dbReference type="EMBL" id="FNTV01000001">
    <property type="protein sequence ID" value="SEF02540.1"/>
    <property type="molecule type" value="Genomic_DNA"/>
</dbReference>